<accession>A0A699RCL5</accession>
<evidence type="ECO:0000313" key="2">
    <source>
        <dbReference type="EMBL" id="GFC83635.1"/>
    </source>
</evidence>
<feature type="compositionally biased region" description="Polar residues" evidence="1">
    <location>
        <begin position="1"/>
        <end position="22"/>
    </location>
</feature>
<feature type="region of interest" description="Disordered" evidence="1">
    <location>
        <begin position="1"/>
        <end position="24"/>
    </location>
</feature>
<reference evidence="2" key="1">
    <citation type="journal article" date="2019" name="Sci. Rep.">
        <title>Draft genome of Tanacetum cinerariifolium, the natural source of mosquito coil.</title>
        <authorList>
            <person name="Yamashiro T."/>
            <person name="Shiraishi A."/>
            <person name="Satake H."/>
            <person name="Nakayama K."/>
        </authorList>
    </citation>
    <scope>NUCLEOTIDE SEQUENCE</scope>
</reference>
<comment type="caution">
    <text evidence="2">The sequence shown here is derived from an EMBL/GenBank/DDBJ whole genome shotgun (WGS) entry which is preliminary data.</text>
</comment>
<sequence>GPNSTNSTNSFNDASPSNTTVSPKFEIDGKYSFVDPSQYPDDPNMPALEDIIYSNDAEDVGAKADFSNLETSITVSPIPTTKVYKDHPITQIIDDLSSAPRTRSMTREVK</sequence>
<organism evidence="2">
    <name type="scientific">Tanacetum cinerariifolium</name>
    <name type="common">Dalmatian daisy</name>
    <name type="synonym">Chrysanthemum cinerariifolium</name>
    <dbReference type="NCBI Taxonomy" id="118510"/>
    <lineage>
        <taxon>Eukaryota</taxon>
        <taxon>Viridiplantae</taxon>
        <taxon>Streptophyta</taxon>
        <taxon>Embryophyta</taxon>
        <taxon>Tracheophyta</taxon>
        <taxon>Spermatophyta</taxon>
        <taxon>Magnoliopsida</taxon>
        <taxon>eudicotyledons</taxon>
        <taxon>Gunneridae</taxon>
        <taxon>Pentapetalae</taxon>
        <taxon>asterids</taxon>
        <taxon>campanulids</taxon>
        <taxon>Asterales</taxon>
        <taxon>Asteraceae</taxon>
        <taxon>Asteroideae</taxon>
        <taxon>Anthemideae</taxon>
        <taxon>Anthemidinae</taxon>
        <taxon>Tanacetum</taxon>
    </lineage>
</organism>
<name>A0A699RCL5_TANCI</name>
<feature type="non-terminal residue" evidence="2">
    <location>
        <position position="1"/>
    </location>
</feature>
<dbReference type="AlphaFoldDB" id="A0A699RCL5"/>
<gene>
    <name evidence="2" type="ORF">Tci_855605</name>
</gene>
<dbReference type="EMBL" id="BKCJ011090467">
    <property type="protein sequence ID" value="GFC83635.1"/>
    <property type="molecule type" value="Genomic_DNA"/>
</dbReference>
<protein>
    <submittedName>
        <fullName evidence="2">Uncharacterized protein</fullName>
    </submittedName>
</protein>
<evidence type="ECO:0000256" key="1">
    <source>
        <dbReference type="SAM" id="MobiDB-lite"/>
    </source>
</evidence>
<proteinExistence type="predicted"/>